<dbReference type="InterPro" id="IPR027417">
    <property type="entry name" value="P-loop_NTPase"/>
</dbReference>
<proteinExistence type="predicted"/>
<dbReference type="AlphaFoldDB" id="A0A1J5RHG6"/>
<accession>A0A1J5RHG6</accession>
<name>A0A1J5RHG6_9ZZZZ</name>
<evidence type="ECO:0000313" key="1">
    <source>
        <dbReference type="EMBL" id="OIQ91447.1"/>
    </source>
</evidence>
<protein>
    <submittedName>
        <fullName evidence="1">Uncharacterized protein</fullName>
    </submittedName>
</protein>
<dbReference type="SUPFAM" id="SSF52540">
    <property type="entry name" value="P-loop containing nucleoside triphosphate hydrolases"/>
    <property type="match status" value="1"/>
</dbReference>
<sequence length="327" mass="36551">MPSLPPPVFLHSGFRTCSTWLWTRFRANSACLAYNEVFNDMLETIPLEGALIHTGSSWHSGHPPSDPYFLEFVPLVRPQGGIEGFTHDMPWERFFPEDGLDGSLSSGELRYLQSLIDLAHGQGKCPVLSATRSLGRLAAMKRHFGGTHLLLVRNPAHQWRSYIHQAEHGNPFFFLMVLTIFLQKRRDPFIARLFEIMADRTGNAVPTLLNLERHDNIFVVFLLTHVYLYMAMHDHADMVVDANALGADASLRRRTEETIAARTGLAVDLSDISLKVQSTQNTLKDPKGTWRLIDSLMEEAAQSPHVSPAGAAFGRRLAAAARQSLIA</sequence>
<organism evidence="1">
    <name type="scientific">mine drainage metagenome</name>
    <dbReference type="NCBI Taxonomy" id="410659"/>
    <lineage>
        <taxon>unclassified sequences</taxon>
        <taxon>metagenomes</taxon>
        <taxon>ecological metagenomes</taxon>
    </lineage>
</organism>
<reference evidence="1" key="1">
    <citation type="submission" date="2016-10" db="EMBL/GenBank/DDBJ databases">
        <title>Sequence of Gallionella enrichment culture.</title>
        <authorList>
            <person name="Poehlein A."/>
            <person name="Muehling M."/>
            <person name="Daniel R."/>
        </authorList>
    </citation>
    <scope>NUCLEOTIDE SEQUENCE</scope>
</reference>
<gene>
    <name evidence="1" type="ORF">GALL_266520</name>
</gene>
<comment type="caution">
    <text evidence="1">The sequence shown here is derived from an EMBL/GenBank/DDBJ whole genome shotgun (WGS) entry which is preliminary data.</text>
</comment>
<dbReference type="EMBL" id="MLJW01000259">
    <property type="protein sequence ID" value="OIQ91447.1"/>
    <property type="molecule type" value="Genomic_DNA"/>
</dbReference>